<dbReference type="GO" id="GO:0005829">
    <property type="term" value="C:cytosol"/>
    <property type="evidence" value="ECO:0007669"/>
    <property type="project" value="TreeGrafter"/>
</dbReference>
<dbReference type="PRINTS" id="PR00039">
    <property type="entry name" value="HTHLYSR"/>
</dbReference>
<dbReference type="AlphaFoldDB" id="A0A7W4IFA4"/>
<keyword evidence="3" id="KW-0238">DNA-binding</keyword>
<feature type="domain" description="HTH lysR-type" evidence="5">
    <location>
        <begin position="23"/>
        <end position="80"/>
    </location>
</feature>
<dbReference type="GO" id="GO:0003700">
    <property type="term" value="F:DNA-binding transcription factor activity"/>
    <property type="evidence" value="ECO:0007669"/>
    <property type="project" value="InterPro"/>
</dbReference>
<dbReference type="SUPFAM" id="SSF46785">
    <property type="entry name" value="Winged helix' DNA-binding domain"/>
    <property type="match status" value="1"/>
</dbReference>
<evidence type="ECO:0000313" key="6">
    <source>
        <dbReference type="EMBL" id="MBB2161783.1"/>
    </source>
</evidence>
<evidence type="ECO:0000256" key="3">
    <source>
        <dbReference type="ARBA" id="ARBA00023125"/>
    </source>
</evidence>
<comment type="caution">
    <text evidence="6">The sequence shown here is derived from an EMBL/GenBank/DDBJ whole genome shotgun (WGS) entry which is preliminary data.</text>
</comment>
<protein>
    <submittedName>
        <fullName evidence="6">LysR family transcriptional regulator</fullName>
    </submittedName>
</protein>
<dbReference type="SUPFAM" id="SSF53850">
    <property type="entry name" value="Periplasmic binding protein-like II"/>
    <property type="match status" value="1"/>
</dbReference>
<dbReference type="RefSeq" id="WP_182998613.1">
    <property type="nucleotide sequence ID" value="NZ_JABEQJ010000025.1"/>
</dbReference>
<accession>A0A7W4IFA4</accession>
<dbReference type="PANTHER" id="PTHR30419">
    <property type="entry name" value="HTH-TYPE TRANSCRIPTIONAL REGULATOR YBHD"/>
    <property type="match status" value="1"/>
</dbReference>
<proteinExistence type="inferred from homology"/>
<comment type="similarity">
    <text evidence="1">Belongs to the LysR transcriptional regulatory family.</text>
</comment>
<evidence type="ECO:0000259" key="5">
    <source>
        <dbReference type="PROSITE" id="PS50931"/>
    </source>
</evidence>
<dbReference type="Pfam" id="PF00126">
    <property type="entry name" value="HTH_1"/>
    <property type="match status" value="1"/>
</dbReference>
<dbReference type="Proteomes" id="UP000589085">
    <property type="component" value="Unassembled WGS sequence"/>
</dbReference>
<dbReference type="GO" id="GO:0003677">
    <property type="term" value="F:DNA binding"/>
    <property type="evidence" value="ECO:0007669"/>
    <property type="project" value="UniProtKB-KW"/>
</dbReference>
<gene>
    <name evidence="6" type="ORF">HLH48_16695</name>
</gene>
<dbReference type="InterPro" id="IPR000847">
    <property type="entry name" value="LysR_HTH_N"/>
</dbReference>
<dbReference type="PANTHER" id="PTHR30419:SF8">
    <property type="entry name" value="NITROGEN ASSIMILATION TRANSCRIPTIONAL ACTIVATOR-RELATED"/>
    <property type="match status" value="1"/>
</dbReference>
<dbReference type="InterPro" id="IPR050950">
    <property type="entry name" value="HTH-type_LysR_regulators"/>
</dbReference>
<dbReference type="InterPro" id="IPR036390">
    <property type="entry name" value="WH_DNA-bd_sf"/>
</dbReference>
<keyword evidence="2" id="KW-0805">Transcription regulation</keyword>
<name>A0A7W4IFA4_9PROT</name>
<sequence length="320" mass="35879">MDIAEISGKQVVLMQQSGSLMNISLRQIRAFIAVANTGSFTEAARRMHLTQSAVSMVVRQLEEEMALPLFDRHGRGVTPTAAAMEFLPLARRIQEDLERITSGARDIRTLQRGALRLGATQMLACTYIPEVMQTFETRYPHISGRITDTTVDDLVAMVKRGEVDIGIGPERRTDDDVRRDFLFEVPLRLICAQGHPMAARKQVAWDEITNMRWITYSTEFTHDLMSMLRRDTSAEDGSRTLDVRHLTTAIALAGRGVGITVAPDYVMPFAAPLGATTVELINPSISRRFFVYSLAERSLMPAAETFLALMREQLHRPVEE</sequence>
<keyword evidence="4" id="KW-0804">Transcription</keyword>
<dbReference type="InterPro" id="IPR005119">
    <property type="entry name" value="LysR_subst-bd"/>
</dbReference>
<organism evidence="6 7">
    <name type="scientific">Gluconacetobacter sacchari</name>
    <dbReference type="NCBI Taxonomy" id="92759"/>
    <lineage>
        <taxon>Bacteria</taxon>
        <taxon>Pseudomonadati</taxon>
        <taxon>Pseudomonadota</taxon>
        <taxon>Alphaproteobacteria</taxon>
        <taxon>Acetobacterales</taxon>
        <taxon>Acetobacteraceae</taxon>
        <taxon>Gluconacetobacter</taxon>
    </lineage>
</organism>
<evidence type="ECO:0000256" key="1">
    <source>
        <dbReference type="ARBA" id="ARBA00009437"/>
    </source>
</evidence>
<dbReference type="Gene3D" id="1.10.10.10">
    <property type="entry name" value="Winged helix-like DNA-binding domain superfamily/Winged helix DNA-binding domain"/>
    <property type="match status" value="1"/>
</dbReference>
<evidence type="ECO:0000256" key="2">
    <source>
        <dbReference type="ARBA" id="ARBA00023015"/>
    </source>
</evidence>
<evidence type="ECO:0000313" key="7">
    <source>
        <dbReference type="Proteomes" id="UP000589085"/>
    </source>
</evidence>
<dbReference type="Pfam" id="PF03466">
    <property type="entry name" value="LysR_substrate"/>
    <property type="match status" value="1"/>
</dbReference>
<evidence type="ECO:0000256" key="4">
    <source>
        <dbReference type="ARBA" id="ARBA00023163"/>
    </source>
</evidence>
<dbReference type="Gene3D" id="3.40.190.290">
    <property type="match status" value="1"/>
</dbReference>
<dbReference type="FunFam" id="1.10.10.10:FF:000001">
    <property type="entry name" value="LysR family transcriptional regulator"/>
    <property type="match status" value="1"/>
</dbReference>
<reference evidence="6 7" key="1">
    <citation type="submission" date="2020-04" db="EMBL/GenBank/DDBJ databases">
        <title>Description of novel Gluconacetobacter.</title>
        <authorList>
            <person name="Sombolestani A."/>
        </authorList>
    </citation>
    <scope>NUCLEOTIDE SEQUENCE [LARGE SCALE GENOMIC DNA]</scope>
    <source>
        <strain evidence="6 7">LMG 19747</strain>
    </source>
</reference>
<dbReference type="InterPro" id="IPR036388">
    <property type="entry name" value="WH-like_DNA-bd_sf"/>
</dbReference>
<dbReference type="EMBL" id="JABEQJ010000025">
    <property type="protein sequence ID" value="MBB2161783.1"/>
    <property type="molecule type" value="Genomic_DNA"/>
</dbReference>
<dbReference type="PROSITE" id="PS50931">
    <property type="entry name" value="HTH_LYSR"/>
    <property type="match status" value="1"/>
</dbReference>